<organism evidence="1 2">
    <name type="scientific">Roseiconus lacunae</name>
    <dbReference type="NCBI Taxonomy" id="2605694"/>
    <lineage>
        <taxon>Bacteria</taxon>
        <taxon>Pseudomonadati</taxon>
        <taxon>Planctomycetota</taxon>
        <taxon>Planctomycetia</taxon>
        <taxon>Pirellulales</taxon>
        <taxon>Pirellulaceae</taxon>
        <taxon>Roseiconus</taxon>
    </lineage>
</organism>
<reference evidence="1 2" key="1">
    <citation type="submission" date="2023-06" db="EMBL/GenBank/DDBJ databases">
        <title>Roseiconus lacunae JC819 isolated from Gulf of Mannar region, Tamil Nadu.</title>
        <authorList>
            <person name="Pk S."/>
            <person name="Ch S."/>
            <person name="Ch V.R."/>
        </authorList>
    </citation>
    <scope>NUCLEOTIDE SEQUENCE [LARGE SCALE GENOMIC DNA]</scope>
    <source>
        <strain evidence="1 2">JC819</strain>
    </source>
</reference>
<dbReference type="Proteomes" id="UP001239462">
    <property type="component" value="Unassembled WGS sequence"/>
</dbReference>
<protein>
    <submittedName>
        <fullName evidence="1">Uncharacterized protein</fullName>
    </submittedName>
</protein>
<proteinExistence type="predicted"/>
<accession>A0ABT7PG24</accession>
<name>A0ABT7PG24_9BACT</name>
<gene>
    <name evidence="1" type="ORF">QTN89_08420</name>
</gene>
<keyword evidence="2" id="KW-1185">Reference proteome</keyword>
<comment type="caution">
    <text evidence="1">The sequence shown here is derived from an EMBL/GenBank/DDBJ whole genome shotgun (WGS) entry which is preliminary data.</text>
</comment>
<dbReference type="EMBL" id="JASZZN010000005">
    <property type="protein sequence ID" value="MDM4015448.1"/>
    <property type="molecule type" value="Genomic_DNA"/>
</dbReference>
<evidence type="ECO:0000313" key="2">
    <source>
        <dbReference type="Proteomes" id="UP001239462"/>
    </source>
</evidence>
<evidence type="ECO:0000313" key="1">
    <source>
        <dbReference type="EMBL" id="MDM4015448.1"/>
    </source>
</evidence>
<sequence>MTTYQRTPETCPYKRPDNRDASIRCALLDQLVGEVPVPSDSVDRQTCQACCDSFYPTVDDWNPVIASLVFQRASERLAELHPGAPTCGNVEQLMTKAIEQLPVVLRYENDLIDDLQRHRQPTSIDLAALHRCLPLIPASSQSRATHRWSVVITTSPRRQPTLQICYDSLVASGWLDPAIAIDGVDGVVRPPGSNVIAERANPVGAWPAWIAALRYLVSTDADVLMIVQDDTLFPEIQCLKQYVDQNLWPNDHSIVSLYTSSDDVRPDNRWQPFPRRWALGALAMAFPQRLAHNLLAAIDARQLDFIEGDAGIDTRIGVWAQRHGIEIWHPSPSLVQHIGQVSTVWESSRAVGIRRASRYIADEWRR</sequence>
<dbReference type="RefSeq" id="WP_289162943.1">
    <property type="nucleotide sequence ID" value="NZ_JASZZN010000005.1"/>
</dbReference>